<organism evidence="1 2">
    <name type="scientific">Dunaliella salina</name>
    <name type="common">Green alga</name>
    <name type="synonym">Protococcus salinus</name>
    <dbReference type="NCBI Taxonomy" id="3046"/>
    <lineage>
        <taxon>Eukaryota</taxon>
        <taxon>Viridiplantae</taxon>
        <taxon>Chlorophyta</taxon>
        <taxon>core chlorophytes</taxon>
        <taxon>Chlorophyceae</taxon>
        <taxon>CS clade</taxon>
        <taxon>Chlamydomonadales</taxon>
        <taxon>Dunaliellaceae</taxon>
        <taxon>Dunaliella</taxon>
    </lineage>
</organism>
<evidence type="ECO:0000313" key="2">
    <source>
        <dbReference type="Proteomes" id="UP000815325"/>
    </source>
</evidence>
<name>A0ABQ7H379_DUNSA</name>
<protein>
    <recommendedName>
        <fullName evidence="3">Encoded protein</fullName>
    </recommendedName>
</protein>
<dbReference type="EMBL" id="MU069489">
    <property type="protein sequence ID" value="KAF5841316.1"/>
    <property type="molecule type" value="Genomic_DNA"/>
</dbReference>
<proteinExistence type="predicted"/>
<sequence>MRGALHDKGPYIFGCCAFLQGVGYSPDKSALVRRQQAGYVAALLAKVAPSHRNRLLHPSFRQCPWVRGSSVARTVAAVAEVAEGSLTQASVFAGFCSLGDSLLKSIEGCVSGCGMLQDVG</sequence>
<reference evidence="1" key="1">
    <citation type="submission" date="2017-08" db="EMBL/GenBank/DDBJ databases">
        <authorList>
            <person name="Polle J.E."/>
            <person name="Barry K."/>
            <person name="Cushman J."/>
            <person name="Schmutz J."/>
            <person name="Tran D."/>
            <person name="Hathwaick L.T."/>
            <person name="Yim W.C."/>
            <person name="Jenkins J."/>
            <person name="Mckie-Krisberg Z.M."/>
            <person name="Prochnik S."/>
            <person name="Lindquist E."/>
            <person name="Dockter R.B."/>
            <person name="Adam C."/>
            <person name="Molina H."/>
            <person name="Bunkerborg J."/>
            <person name="Jin E."/>
            <person name="Buchheim M."/>
            <person name="Magnuson J."/>
        </authorList>
    </citation>
    <scope>NUCLEOTIDE SEQUENCE</scope>
    <source>
        <strain evidence="1">CCAP 19/18</strain>
    </source>
</reference>
<gene>
    <name evidence="1" type="ORF">DUNSADRAFT_13590</name>
</gene>
<evidence type="ECO:0008006" key="3">
    <source>
        <dbReference type="Google" id="ProtNLM"/>
    </source>
</evidence>
<dbReference type="Proteomes" id="UP000815325">
    <property type="component" value="Unassembled WGS sequence"/>
</dbReference>
<evidence type="ECO:0000313" key="1">
    <source>
        <dbReference type="EMBL" id="KAF5841316.1"/>
    </source>
</evidence>
<comment type="caution">
    <text evidence="1">The sequence shown here is derived from an EMBL/GenBank/DDBJ whole genome shotgun (WGS) entry which is preliminary data.</text>
</comment>
<keyword evidence="2" id="KW-1185">Reference proteome</keyword>
<accession>A0ABQ7H379</accession>